<name>A0A8T0DU60_9TREM</name>
<comment type="caution">
    <text evidence="2">The sequence shown here is derived from an EMBL/GenBank/DDBJ whole genome shotgun (WGS) entry which is preliminary data.</text>
</comment>
<feature type="compositionally biased region" description="Pro residues" evidence="1">
    <location>
        <begin position="49"/>
        <end position="58"/>
    </location>
</feature>
<dbReference type="AlphaFoldDB" id="A0A8T0DU60"/>
<reference evidence="2 3" key="1">
    <citation type="submission" date="2019-07" db="EMBL/GenBank/DDBJ databases">
        <title>Annotation for the trematode Paragonimus westermani.</title>
        <authorList>
            <person name="Choi Y.-J."/>
        </authorList>
    </citation>
    <scope>NUCLEOTIDE SEQUENCE [LARGE SCALE GENOMIC DNA]</scope>
    <source>
        <strain evidence="2">180907_Pwestermani</strain>
    </source>
</reference>
<protein>
    <submittedName>
        <fullName evidence="2">Uncharacterized protein</fullName>
    </submittedName>
</protein>
<gene>
    <name evidence="2" type="ORF">P879_06740</name>
</gene>
<evidence type="ECO:0000313" key="3">
    <source>
        <dbReference type="Proteomes" id="UP000699462"/>
    </source>
</evidence>
<dbReference type="Proteomes" id="UP000699462">
    <property type="component" value="Unassembled WGS sequence"/>
</dbReference>
<accession>A0A8T0DU60</accession>
<sequence length="177" mass="20202">MCGECPLSQFTRLGNWEAWSARILSEPEIKDALRFSQRGARSRHRECDNPPPELPPSGVPCSGPSRQTAWCGYKYGEKPFSRPAIVMKQIDLRVDRDYRTGLKLFKRVQKRKVGERTAMSFDTPAYRYAKLLTAIAESTAARRGLHSEQLQVTWFRCTDQDSVGKILILHNGMKSVR</sequence>
<organism evidence="2 3">
    <name type="scientific">Paragonimus westermani</name>
    <dbReference type="NCBI Taxonomy" id="34504"/>
    <lineage>
        <taxon>Eukaryota</taxon>
        <taxon>Metazoa</taxon>
        <taxon>Spiralia</taxon>
        <taxon>Lophotrochozoa</taxon>
        <taxon>Platyhelminthes</taxon>
        <taxon>Trematoda</taxon>
        <taxon>Digenea</taxon>
        <taxon>Plagiorchiida</taxon>
        <taxon>Troglotremata</taxon>
        <taxon>Troglotrematidae</taxon>
        <taxon>Paragonimus</taxon>
    </lineage>
</organism>
<evidence type="ECO:0000313" key="2">
    <source>
        <dbReference type="EMBL" id="KAF8570257.1"/>
    </source>
</evidence>
<keyword evidence="3" id="KW-1185">Reference proteome</keyword>
<dbReference type="OrthoDB" id="446173at2759"/>
<proteinExistence type="predicted"/>
<evidence type="ECO:0000256" key="1">
    <source>
        <dbReference type="SAM" id="MobiDB-lite"/>
    </source>
</evidence>
<feature type="region of interest" description="Disordered" evidence="1">
    <location>
        <begin position="40"/>
        <end position="61"/>
    </location>
</feature>
<dbReference type="EMBL" id="JTDF01001276">
    <property type="protein sequence ID" value="KAF8570257.1"/>
    <property type="molecule type" value="Genomic_DNA"/>
</dbReference>